<sequence length="64" mass="7379">MRIKILMRLFIPPLVTTLAHFTRLTFKSQQFKNNGGLLLKALTSRQSTSPPFFCLLKEKNLKSN</sequence>
<dbReference type="AlphaFoldDB" id="A0A1F6GF16"/>
<name>A0A1F6GF16_9PROT</name>
<proteinExistence type="predicted"/>
<evidence type="ECO:0000313" key="2">
    <source>
        <dbReference type="Proteomes" id="UP000178449"/>
    </source>
</evidence>
<accession>A0A1F6GF16</accession>
<gene>
    <name evidence="1" type="ORF">A2527_03840</name>
</gene>
<comment type="caution">
    <text evidence="1">The sequence shown here is derived from an EMBL/GenBank/DDBJ whole genome shotgun (WGS) entry which is preliminary data.</text>
</comment>
<organism evidence="1 2">
    <name type="scientific">Candidatus Lambdaproteobacteria bacterium RIFOXYD2_FULL_50_16</name>
    <dbReference type="NCBI Taxonomy" id="1817772"/>
    <lineage>
        <taxon>Bacteria</taxon>
        <taxon>Pseudomonadati</taxon>
        <taxon>Pseudomonadota</taxon>
        <taxon>Candidatus Lambdaproteobacteria</taxon>
    </lineage>
</organism>
<protein>
    <submittedName>
        <fullName evidence="1">Uncharacterized protein</fullName>
    </submittedName>
</protein>
<dbReference type="EMBL" id="MFNE01000010">
    <property type="protein sequence ID" value="OGG96697.1"/>
    <property type="molecule type" value="Genomic_DNA"/>
</dbReference>
<dbReference type="Proteomes" id="UP000178449">
    <property type="component" value="Unassembled WGS sequence"/>
</dbReference>
<reference evidence="1 2" key="1">
    <citation type="journal article" date="2016" name="Nat. Commun.">
        <title>Thousands of microbial genomes shed light on interconnected biogeochemical processes in an aquifer system.</title>
        <authorList>
            <person name="Anantharaman K."/>
            <person name="Brown C.T."/>
            <person name="Hug L.A."/>
            <person name="Sharon I."/>
            <person name="Castelle C.J."/>
            <person name="Probst A.J."/>
            <person name="Thomas B.C."/>
            <person name="Singh A."/>
            <person name="Wilkins M.J."/>
            <person name="Karaoz U."/>
            <person name="Brodie E.L."/>
            <person name="Williams K.H."/>
            <person name="Hubbard S.S."/>
            <person name="Banfield J.F."/>
        </authorList>
    </citation>
    <scope>NUCLEOTIDE SEQUENCE [LARGE SCALE GENOMIC DNA]</scope>
</reference>
<evidence type="ECO:0000313" key="1">
    <source>
        <dbReference type="EMBL" id="OGG96697.1"/>
    </source>
</evidence>